<keyword evidence="3" id="KW-1185">Reference proteome</keyword>
<evidence type="ECO:0000313" key="2">
    <source>
        <dbReference type="EMBL" id="CAK0840733.1"/>
    </source>
</evidence>
<reference evidence="2" key="1">
    <citation type="submission" date="2023-10" db="EMBL/GenBank/DDBJ databases">
        <authorList>
            <person name="Chen Y."/>
            <person name="Shah S."/>
            <person name="Dougan E. K."/>
            <person name="Thang M."/>
            <person name="Chan C."/>
        </authorList>
    </citation>
    <scope>NUCLEOTIDE SEQUENCE [LARGE SCALE GENOMIC DNA]</scope>
</reference>
<feature type="region of interest" description="Disordered" evidence="1">
    <location>
        <begin position="20"/>
        <end position="42"/>
    </location>
</feature>
<protein>
    <submittedName>
        <fullName evidence="2">Uncharacterized protein</fullName>
    </submittedName>
</protein>
<dbReference type="InterPro" id="IPR050870">
    <property type="entry name" value="FAST_kinase"/>
</dbReference>
<evidence type="ECO:0000256" key="1">
    <source>
        <dbReference type="SAM" id="MobiDB-lite"/>
    </source>
</evidence>
<dbReference type="Proteomes" id="UP001189429">
    <property type="component" value="Unassembled WGS sequence"/>
</dbReference>
<sequence length="605" mass="63811">MAAMLGQRYRVQVRNTFIDDFGPGAEEPPTRAVRRSRSEPPLRTLAARAAAPAAEPEAPEGALGLGPVGALGRMEAERTARGVLEVAFQQLASLSPEEVAAALHLAARRLRAPQLEAASGVLLPPLLSWLRGGIAELRGGSRLSQLAWALGKFGTRAHPGSPPPVDGIDECMFQVCRRYPAFLAGCSDAELTNSLWGLARICPGAAGGAAGGAEAVVAACHAMVRGCLGRVEALTAQCLANAFWAMARLKVRGPDAAEFVTRALARLRTAPQLAAFTPQGLANVLWALAQLRLAGVCAGPLDSATVQAALVAVAEASSHRLGDFQPQELSMAAWSFAKLYRQGRSGGPSGIPAWGGRCSARPTEVDSMLMRLASVATRRIDQFADQGISNIAWALATLGLAGGEAAAAPGRLFVESAMDFCSTELRGYSTQAVANILWACVRVDPEHAVGLRARRRLDRFCSAAAEVVTERMASANGRGQRANLAVTWKDLSGVAAALSYGRQKSQPVARFGLLLARQAAEQVSEGGLTRQEMLNISLSVARMRVPPTAMQELVDSVATCFAVRGDPPNQLDLFQWGQVQKWCPPSPAQFCGAGVQASFRGGLAR</sequence>
<accession>A0ABN9T6P4</accession>
<evidence type="ECO:0000313" key="3">
    <source>
        <dbReference type="Proteomes" id="UP001189429"/>
    </source>
</evidence>
<dbReference type="PANTHER" id="PTHR21228:SF40">
    <property type="entry name" value="LD45607P"/>
    <property type="match status" value="1"/>
</dbReference>
<dbReference type="PANTHER" id="PTHR21228">
    <property type="entry name" value="FAST LEU-RICH DOMAIN-CONTAINING"/>
    <property type="match status" value="1"/>
</dbReference>
<dbReference type="EMBL" id="CAUYUJ010014396">
    <property type="protein sequence ID" value="CAK0840733.1"/>
    <property type="molecule type" value="Genomic_DNA"/>
</dbReference>
<organism evidence="2 3">
    <name type="scientific">Prorocentrum cordatum</name>
    <dbReference type="NCBI Taxonomy" id="2364126"/>
    <lineage>
        <taxon>Eukaryota</taxon>
        <taxon>Sar</taxon>
        <taxon>Alveolata</taxon>
        <taxon>Dinophyceae</taxon>
        <taxon>Prorocentrales</taxon>
        <taxon>Prorocentraceae</taxon>
        <taxon>Prorocentrum</taxon>
    </lineage>
</organism>
<comment type="caution">
    <text evidence="2">The sequence shown here is derived from an EMBL/GenBank/DDBJ whole genome shotgun (WGS) entry which is preliminary data.</text>
</comment>
<name>A0ABN9T6P4_9DINO</name>
<dbReference type="PROSITE" id="PS50096">
    <property type="entry name" value="IQ"/>
    <property type="match status" value="1"/>
</dbReference>
<gene>
    <name evidence="2" type="ORF">PCOR1329_LOCUS36095</name>
</gene>
<proteinExistence type="predicted"/>